<dbReference type="SUPFAM" id="SSF55021">
    <property type="entry name" value="ACT-like"/>
    <property type="match status" value="1"/>
</dbReference>
<dbReference type="InterPro" id="IPR022988">
    <property type="entry name" value="Ni_resp_reg_NikR"/>
</dbReference>
<reference evidence="10 11" key="1">
    <citation type="submission" date="2013-04" db="EMBL/GenBank/DDBJ databases">
        <title>The Genome Sequence of Sutterella wadsworthensis HGA0223.</title>
        <authorList>
            <consortium name="The Broad Institute Genomics Platform"/>
            <person name="Earl A."/>
            <person name="Ward D."/>
            <person name="Feldgarden M."/>
            <person name="Gevers D."/>
            <person name="Schmidt T.M."/>
            <person name="Dover J."/>
            <person name="Dai D."/>
            <person name="Walker B."/>
            <person name="Young S."/>
            <person name="Zeng Q."/>
            <person name="Gargeya S."/>
            <person name="Fitzgerald M."/>
            <person name="Haas B."/>
            <person name="Abouelleil A."/>
            <person name="Allen A.W."/>
            <person name="Alvarado L."/>
            <person name="Arachchi H.M."/>
            <person name="Berlin A.M."/>
            <person name="Chapman S.B."/>
            <person name="Gainer-Dewar J."/>
            <person name="Goldberg J."/>
            <person name="Griggs A."/>
            <person name="Gujja S."/>
            <person name="Hansen M."/>
            <person name="Howarth C."/>
            <person name="Imamovic A."/>
            <person name="Ireland A."/>
            <person name="Larimer J."/>
            <person name="McCowan C."/>
            <person name="Murphy C."/>
            <person name="Pearson M."/>
            <person name="Poon T.W."/>
            <person name="Priest M."/>
            <person name="Roberts A."/>
            <person name="Saif S."/>
            <person name="Shea T."/>
            <person name="Sisk P."/>
            <person name="Sykes S."/>
            <person name="Wortman J."/>
            <person name="Nusbaum C."/>
            <person name="Birren B."/>
        </authorList>
    </citation>
    <scope>NUCLEOTIDE SEQUENCE [LARGE SCALE GENOMIC DNA]</scope>
    <source>
        <strain evidence="10 11">HGA0223</strain>
    </source>
</reference>
<dbReference type="InterPro" id="IPR010985">
    <property type="entry name" value="Ribbon_hlx_hlx"/>
</dbReference>
<dbReference type="InterPro" id="IPR027271">
    <property type="entry name" value="Acetolactate_synth/TF_NikR_C"/>
</dbReference>
<dbReference type="PANTHER" id="PTHR34719:SF2">
    <property type="entry name" value="NICKEL-RESPONSIVE REGULATOR"/>
    <property type="match status" value="1"/>
</dbReference>
<keyword evidence="5 7" id="KW-0238">DNA-binding</keyword>
<gene>
    <name evidence="10" type="ORF">HMPREF1476_01130</name>
</gene>
<comment type="caution">
    <text evidence="10">The sequence shown here is derived from an EMBL/GenBank/DDBJ whole genome shotgun (WGS) entry which is preliminary data.</text>
</comment>
<dbReference type="Gene3D" id="3.30.70.1150">
    <property type="entry name" value="ACT-like. Chain A, domain 2"/>
    <property type="match status" value="1"/>
</dbReference>
<dbReference type="NCBIfam" id="NF003381">
    <property type="entry name" value="PRK04460.1"/>
    <property type="match status" value="1"/>
</dbReference>
<organism evidence="10 11">
    <name type="scientific">Sutterella wadsworthensis HGA0223</name>
    <dbReference type="NCBI Taxonomy" id="1203554"/>
    <lineage>
        <taxon>Bacteria</taxon>
        <taxon>Pseudomonadati</taxon>
        <taxon>Pseudomonadota</taxon>
        <taxon>Betaproteobacteria</taxon>
        <taxon>Burkholderiales</taxon>
        <taxon>Sutterellaceae</taxon>
        <taxon>Sutterella</taxon>
    </lineage>
</organism>
<evidence type="ECO:0000256" key="3">
    <source>
        <dbReference type="ARBA" id="ARBA00022723"/>
    </source>
</evidence>
<dbReference type="RefSeq" id="WP_005429067.1">
    <property type="nucleotide sequence ID" value="NZ_KE150480.1"/>
</dbReference>
<feature type="binding site" evidence="7">
    <location>
        <position position="90"/>
    </location>
    <ligand>
        <name>Ni(2+)</name>
        <dbReference type="ChEBI" id="CHEBI:49786"/>
    </ligand>
</feature>
<dbReference type="InterPro" id="IPR045865">
    <property type="entry name" value="ACT-like_dom_sf"/>
</dbReference>
<dbReference type="GO" id="GO:0003677">
    <property type="term" value="F:DNA binding"/>
    <property type="evidence" value="ECO:0007669"/>
    <property type="project" value="UniProtKB-KW"/>
</dbReference>
<dbReference type="GO" id="GO:0016151">
    <property type="term" value="F:nickel cation binding"/>
    <property type="evidence" value="ECO:0007669"/>
    <property type="project" value="UniProtKB-UniRule"/>
</dbReference>
<comment type="similarity">
    <text evidence="1 7">Belongs to the transcriptional regulatory CopG/NikR family.</text>
</comment>
<dbReference type="HAMAP" id="MF_00476">
    <property type="entry name" value="NikR"/>
    <property type="match status" value="1"/>
</dbReference>
<dbReference type="eggNOG" id="COG0864">
    <property type="taxonomic scope" value="Bacteria"/>
</dbReference>
<evidence type="ECO:0000313" key="11">
    <source>
        <dbReference type="Proteomes" id="UP000014400"/>
    </source>
</evidence>
<evidence type="ECO:0000313" key="10">
    <source>
        <dbReference type="EMBL" id="EPD99451.1"/>
    </source>
</evidence>
<dbReference type="InterPro" id="IPR014864">
    <property type="entry name" value="TF_NikR_Ni-bd_C"/>
</dbReference>
<keyword evidence="6 7" id="KW-0804">Transcription</keyword>
<dbReference type="Pfam" id="PF01402">
    <property type="entry name" value="RHH_1"/>
    <property type="match status" value="1"/>
</dbReference>
<dbReference type="EMBL" id="ATCF01000016">
    <property type="protein sequence ID" value="EPD99451.1"/>
    <property type="molecule type" value="Genomic_DNA"/>
</dbReference>
<protein>
    <recommendedName>
        <fullName evidence="7">Putative nickel-responsive regulator</fullName>
    </recommendedName>
</protein>
<dbReference type="InterPro" id="IPR013321">
    <property type="entry name" value="Arc_rbn_hlx_hlx"/>
</dbReference>
<evidence type="ECO:0000259" key="9">
    <source>
        <dbReference type="Pfam" id="PF08753"/>
    </source>
</evidence>
<dbReference type="NCBIfam" id="NF002815">
    <property type="entry name" value="PRK02967.1"/>
    <property type="match status" value="1"/>
</dbReference>
<comment type="cofactor">
    <cofactor evidence="7">
        <name>Ni(2+)</name>
        <dbReference type="ChEBI" id="CHEBI:49786"/>
    </cofactor>
    <text evidence="7">Binds 1 nickel ion per subunit.</text>
</comment>
<proteinExistence type="inferred from homology"/>
<evidence type="ECO:0000259" key="8">
    <source>
        <dbReference type="Pfam" id="PF01402"/>
    </source>
</evidence>
<dbReference type="Pfam" id="PF08753">
    <property type="entry name" value="NikR_C"/>
    <property type="match status" value="1"/>
</dbReference>
<feature type="binding site" evidence="7">
    <location>
        <position position="92"/>
    </location>
    <ligand>
        <name>Ni(2+)</name>
        <dbReference type="ChEBI" id="CHEBI:49786"/>
    </ligand>
</feature>
<accession>S3BG65</accession>
<feature type="domain" description="Ribbon-helix-helix protein CopG" evidence="8">
    <location>
        <begin position="4"/>
        <end position="40"/>
    </location>
</feature>
<sequence length="139" mass="15618">MKQRITISLDEDQAAKFDQLIAERGYENRSEAFRDLIRAAEASQTLSDPPSGATCVAVVSYVYNHHERQLSMRLTQEQHEHGDLVISQMHAHIGHEDCMEAVFLKGTVAEVRAFADKLIAEPGIRHGSINIIPAHVHRH</sequence>
<evidence type="ECO:0000256" key="5">
    <source>
        <dbReference type="ARBA" id="ARBA00023125"/>
    </source>
</evidence>
<dbReference type="HOGENOM" id="CLU_113319_1_4_4"/>
<dbReference type="GeneID" id="64061060"/>
<dbReference type="STRING" id="1203554.HMPREF1476_01130"/>
<name>S3BG65_9BURK</name>
<comment type="function">
    <text evidence="7">Transcriptional regulator.</text>
</comment>
<dbReference type="InterPro" id="IPR002145">
    <property type="entry name" value="CopG"/>
</dbReference>
<dbReference type="SUPFAM" id="SSF47598">
    <property type="entry name" value="Ribbon-helix-helix"/>
    <property type="match status" value="1"/>
</dbReference>
<keyword evidence="2 7" id="KW-0533">Nickel</keyword>
<dbReference type="AlphaFoldDB" id="S3BG65"/>
<dbReference type="Gene3D" id="1.10.1220.10">
    <property type="entry name" value="Met repressor-like"/>
    <property type="match status" value="1"/>
</dbReference>
<keyword evidence="3 7" id="KW-0479">Metal-binding</keyword>
<dbReference type="GO" id="GO:0010045">
    <property type="term" value="P:response to nickel cation"/>
    <property type="evidence" value="ECO:0007669"/>
    <property type="project" value="InterPro"/>
</dbReference>
<keyword evidence="11" id="KW-1185">Reference proteome</keyword>
<dbReference type="CDD" id="cd22231">
    <property type="entry name" value="RHH_NikR_HicB-like"/>
    <property type="match status" value="1"/>
</dbReference>
<feature type="binding site" evidence="7">
    <location>
        <position position="79"/>
    </location>
    <ligand>
        <name>Ni(2+)</name>
        <dbReference type="ChEBI" id="CHEBI:49786"/>
    </ligand>
</feature>
<dbReference type="PANTHER" id="PTHR34719">
    <property type="entry name" value="NICKEL-RESPONSIVE REGULATOR"/>
    <property type="match status" value="1"/>
</dbReference>
<dbReference type="InterPro" id="IPR050192">
    <property type="entry name" value="CopG/NikR_regulator"/>
</dbReference>
<evidence type="ECO:0000256" key="4">
    <source>
        <dbReference type="ARBA" id="ARBA00023015"/>
    </source>
</evidence>
<feature type="domain" description="Transcription factor NikR nickel binding C-terminal" evidence="9">
    <location>
        <begin position="56"/>
        <end position="131"/>
    </location>
</feature>
<evidence type="ECO:0000256" key="1">
    <source>
        <dbReference type="ARBA" id="ARBA00008478"/>
    </source>
</evidence>
<feature type="binding site" evidence="7">
    <location>
        <position position="98"/>
    </location>
    <ligand>
        <name>Ni(2+)</name>
        <dbReference type="ChEBI" id="CHEBI:49786"/>
    </ligand>
</feature>
<dbReference type="GO" id="GO:0003700">
    <property type="term" value="F:DNA-binding transcription factor activity"/>
    <property type="evidence" value="ECO:0007669"/>
    <property type="project" value="UniProtKB-UniRule"/>
</dbReference>
<evidence type="ECO:0000256" key="2">
    <source>
        <dbReference type="ARBA" id="ARBA00022596"/>
    </source>
</evidence>
<keyword evidence="4 7" id="KW-0805">Transcription regulation</keyword>
<dbReference type="PATRIC" id="fig|1203554.3.peg.1169"/>
<dbReference type="Proteomes" id="UP000014400">
    <property type="component" value="Unassembled WGS sequence"/>
</dbReference>
<evidence type="ECO:0000256" key="6">
    <source>
        <dbReference type="ARBA" id="ARBA00023163"/>
    </source>
</evidence>
<evidence type="ECO:0000256" key="7">
    <source>
        <dbReference type="HAMAP-Rule" id="MF_00476"/>
    </source>
</evidence>